<dbReference type="Pfam" id="PF23477">
    <property type="entry name" value="zf_Tbcl_2"/>
    <property type="match status" value="1"/>
</dbReference>
<feature type="domain" description="Probable zinc-binding" evidence="2">
    <location>
        <begin position="11"/>
        <end position="55"/>
    </location>
</feature>
<dbReference type="InterPro" id="IPR026363">
    <property type="entry name" value="CxxC-x17-CxxC_dom"/>
</dbReference>
<sequence>MEGTSLGSGGDKQLVCTLCGQPFLFTVGEQEFYRQRGFLHEPKKCKPCRDREKQSGNRKRSENPASQSFEVVCSTCQKTTRVPFRPIPGKPVYCRDCYLQIKRNQ</sequence>
<comment type="caution">
    <text evidence="4">The sequence shown here is derived from an EMBL/GenBank/DDBJ whole genome shotgun (WGS) entry which is preliminary data.</text>
</comment>
<evidence type="ECO:0000313" key="5">
    <source>
        <dbReference type="Proteomes" id="UP000741360"/>
    </source>
</evidence>
<dbReference type="InterPro" id="IPR025306">
    <property type="entry name" value="Zn-bnd_dom_prob"/>
</dbReference>
<dbReference type="Proteomes" id="UP000741360">
    <property type="component" value="Unassembled WGS sequence"/>
</dbReference>
<protein>
    <submittedName>
        <fullName evidence="4">Zinc-ribbon domain containing protein</fullName>
    </submittedName>
</protein>
<organism evidence="4 5">
    <name type="scientific">Tectimicrobiota bacterium</name>
    <dbReference type="NCBI Taxonomy" id="2528274"/>
    <lineage>
        <taxon>Bacteria</taxon>
        <taxon>Pseudomonadati</taxon>
        <taxon>Nitrospinota/Tectimicrobiota group</taxon>
        <taxon>Candidatus Tectimicrobiota</taxon>
    </lineage>
</organism>
<proteinExistence type="predicted"/>
<evidence type="ECO:0000313" key="4">
    <source>
        <dbReference type="EMBL" id="MBI3014006.1"/>
    </source>
</evidence>
<feature type="domain" description="CxxC-x17-CxxC" evidence="3">
    <location>
        <begin position="67"/>
        <end position="100"/>
    </location>
</feature>
<feature type="region of interest" description="Disordered" evidence="1">
    <location>
        <begin position="44"/>
        <end position="67"/>
    </location>
</feature>
<feature type="compositionally biased region" description="Basic and acidic residues" evidence="1">
    <location>
        <begin position="44"/>
        <end position="62"/>
    </location>
</feature>
<accession>A0A932M0J9</accession>
<gene>
    <name evidence="4" type="ORF">HYY65_02835</name>
</gene>
<evidence type="ECO:0000259" key="3">
    <source>
        <dbReference type="Pfam" id="PF23477"/>
    </source>
</evidence>
<dbReference type="Pfam" id="PF13451">
    <property type="entry name" value="zf_Tbcl"/>
    <property type="match status" value="1"/>
</dbReference>
<evidence type="ECO:0000256" key="1">
    <source>
        <dbReference type="SAM" id="MobiDB-lite"/>
    </source>
</evidence>
<reference evidence="4" key="1">
    <citation type="submission" date="2020-07" db="EMBL/GenBank/DDBJ databases">
        <title>Huge and variable diversity of episymbiotic CPR bacteria and DPANN archaea in groundwater ecosystems.</title>
        <authorList>
            <person name="He C.Y."/>
            <person name="Keren R."/>
            <person name="Whittaker M."/>
            <person name="Farag I.F."/>
            <person name="Doudna J."/>
            <person name="Cate J.H.D."/>
            <person name="Banfield J.F."/>
        </authorList>
    </citation>
    <scope>NUCLEOTIDE SEQUENCE</scope>
    <source>
        <strain evidence="4">NC_groundwater_717_Ag_S-0.2um_59_8</strain>
    </source>
</reference>
<name>A0A932M0J9_UNCTE</name>
<dbReference type="NCBIfam" id="TIGR04272">
    <property type="entry name" value="cxxc_cxxc_Mbark"/>
    <property type="match status" value="1"/>
</dbReference>
<dbReference type="EMBL" id="JACPSX010000047">
    <property type="protein sequence ID" value="MBI3014006.1"/>
    <property type="molecule type" value="Genomic_DNA"/>
</dbReference>
<evidence type="ECO:0000259" key="2">
    <source>
        <dbReference type="Pfam" id="PF13451"/>
    </source>
</evidence>
<dbReference type="AlphaFoldDB" id="A0A932M0J9"/>